<evidence type="ECO:0000313" key="2">
    <source>
        <dbReference type="EMBL" id="KAG8566084.1"/>
    </source>
</evidence>
<organism evidence="2 3">
    <name type="scientific">Engystomops pustulosus</name>
    <name type="common">Tungara frog</name>
    <name type="synonym">Physalaemus pustulosus</name>
    <dbReference type="NCBI Taxonomy" id="76066"/>
    <lineage>
        <taxon>Eukaryota</taxon>
        <taxon>Metazoa</taxon>
        <taxon>Chordata</taxon>
        <taxon>Craniata</taxon>
        <taxon>Vertebrata</taxon>
        <taxon>Euteleostomi</taxon>
        <taxon>Amphibia</taxon>
        <taxon>Batrachia</taxon>
        <taxon>Anura</taxon>
        <taxon>Neobatrachia</taxon>
        <taxon>Hyloidea</taxon>
        <taxon>Leptodactylidae</taxon>
        <taxon>Leiuperinae</taxon>
        <taxon>Engystomops</taxon>
    </lineage>
</organism>
<feature type="transmembrane region" description="Helical" evidence="1">
    <location>
        <begin position="7"/>
        <end position="24"/>
    </location>
</feature>
<evidence type="ECO:0000256" key="1">
    <source>
        <dbReference type="SAM" id="Phobius"/>
    </source>
</evidence>
<dbReference type="EMBL" id="WNYA01000006">
    <property type="protein sequence ID" value="KAG8566084.1"/>
    <property type="molecule type" value="Genomic_DNA"/>
</dbReference>
<sequence>MRKHAPFSGYILFIIQIYCLSLIVNKVHIHNYICCRLNWIKMARRLPVSTACELNVYVVFYRCIIGEMMCNAMELSKVIFFCIII</sequence>
<gene>
    <name evidence="2" type="ORF">GDO81_013093</name>
</gene>
<dbReference type="Proteomes" id="UP000824782">
    <property type="component" value="Unassembled WGS sequence"/>
</dbReference>
<name>A0AAV7B163_ENGPU</name>
<dbReference type="AlphaFoldDB" id="A0AAV7B163"/>
<keyword evidence="3" id="KW-1185">Reference proteome</keyword>
<keyword evidence="1" id="KW-0812">Transmembrane</keyword>
<reference evidence="2" key="1">
    <citation type="thesis" date="2020" institute="ProQuest LLC" country="789 East Eisenhower Parkway, Ann Arbor, MI, USA">
        <title>Comparative Genomics and Chromosome Evolution.</title>
        <authorList>
            <person name="Mudd A.B."/>
        </authorList>
    </citation>
    <scope>NUCLEOTIDE SEQUENCE</scope>
    <source>
        <strain evidence="2">237g6f4</strain>
        <tissue evidence="2">Blood</tissue>
    </source>
</reference>
<proteinExistence type="predicted"/>
<keyword evidence="1" id="KW-0472">Membrane</keyword>
<evidence type="ECO:0008006" key="4">
    <source>
        <dbReference type="Google" id="ProtNLM"/>
    </source>
</evidence>
<accession>A0AAV7B163</accession>
<comment type="caution">
    <text evidence="2">The sequence shown here is derived from an EMBL/GenBank/DDBJ whole genome shotgun (WGS) entry which is preliminary data.</text>
</comment>
<keyword evidence="1" id="KW-1133">Transmembrane helix</keyword>
<protein>
    <recommendedName>
        <fullName evidence="4">Secreted protein</fullName>
    </recommendedName>
</protein>
<evidence type="ECO:0000313" key="3">
    <source>
        <dbReference type="Proteomes" id="UP000824782"/>
    </source>
</evidence>